<dbReference type="InterPro" id="IPR036770">
    <property type="entry name" value="Ankyrin_rpt-contain_sf"/>
</dbReference>
<name>A0A9W6IJM9_9PROT</name>
<gene>
    <name evidence="2" type="ORF">GCM10017621_00220</name>
</gene>
<reference evidence="2" key="1">
    <citation type="journal article" date="2014" name="Int. J. Syst. Evol. Microbiol.">
        <title>Complete genome sequence of Corynebacterium casei LMG S-19264T (=DSM 44701T), isolated from a smear-ripened cheese.</title>
        <authorList>
            <consortium name="US DOE Joint Genome Institute (JGI-PGF)"/>
            <person name="Walter F."/>
            <person name="Albersmeier A."/>
            <person name="Kalinowski J."/>
            <person name="Ruckert C."/>
        </authorList>
    </citation>
    <scope>NUCLEOTIDE SEQUENCE</scope>
    <source>
        <strain evidence="2">VKM B-1513</strain>
    </source>
</reference>
<keyword evidence="3" id="KW-1185">Reference proteome</keyword>
<feature type="region of interest" description="Disordered" evidence="1">
    <location>
        <begin position="478"/>
        <end position="498"/>
    </location>
</feature>
<sequence length="498" mass="57173">MTREEYLLKAPTPEMLTISPEGARLIQSVLRQYRSELGTKGSAEKLAYAVRTLGDEVDSVALQKAIDNRFSRYASTNTPPMFHQKAMQRVLSGEHDLAPSSPNSEAFLTLAIRDFLIWRKALVPTDLNMPSTLAVAPWVLRRELGLQEGNTGKILDQARLFAYEGLPDKGSRIAIFFQRRDTCIYDVELERQPLDQAGLVIAGKTTSLHFWLLFGEGFAIGFTHGKSSPKRLSIHLFSVLERSTLHPLSEKIRVRIDEHSQDAPLPAHHLLPLMDGEVKNTTKEKILRERKRSIYIDVAANTNIDNHKYYVYNNTDLIKNIWRFQNGGRVLEETSKEQLNEMLWDAFHGDSPFWRPLDDQTYKRIRELLEAGADVNSVDPQSPYGWRLVHHAASDTDFALMRILLRNQDTDYLLRDGQGHFPDYLVDFSTREAKDRFFARVMSRFLIAKQYAQAKDRGVSDQYIYRGIYDHDEHFPKWQSDEPEEESPYAHLLPPGLG</sequence>
<protein>
    <recommendedName>
        <fullName evidence="4">Ankyrin repeat-containing protein</fullName>
    </recommendedName>
</protein>
<dbReference type="Gene3D" id="1.25.40.20">
    <property type="entry name" value="Ankyrin repeat-containing domain"/>
    <property type="match status" value="1"/>
</dbReference>
<dbReference type="Proteomes" id="UP001143486">
    <property type="component" value="Unassembled WGS sequence"/>
</dbReference>
<accession>A0A9W6IJM9</accession>
<evidence type="ECO:0008006" key="4">
    <source>
        <dbReference type="Google" id="ProtNLM"/>
    </source>
</evidence>
<reference evidence="2" key="2">
    <citation type="submission" date="2023-01" db="EMBL/GenBank/DDBJ databases">
        <authorList>
            <person name="Sun Q."/>
            <person name="Evtushenko L."/>
        </authorList>
    </citation>
    <scope>NUCLEOTIDE SEQUENCE</scope>
    <source>
        <strain evidence="2">VKM B-1513</strain>
    </source>
</reference>
<dbReference type="EMBL" id="BSFE01000001">
    <property type="protein sequence ID" value="GLK50514.1"/>
    <property type="molecule type" value="Genomic_DNA"/>
</dbReference>
<comment type="caution">
    <text evidence="2">The sequence shown here is derived from an EMBL/GenBank/DDBJ whole genome shotgun (WGS) entry which is preliminary data.</text>
</comment>
<dbReference type="SUPFAM" id="SSF48403">
    <property type="entry name" value="Ankyrin repeat"/>
    <property type="match status" value="1"/>
</dbReference>
<organism evidence="2 3">
    <name type="scientific">Maricaulis virginensis</name>
    <dbReference type="NCBI Taxonomy" id="144022"/>
    <lineage>
        <taxon>Bacteria</taxon>
        <taxon>Pseudomonadati</taxon>
        <taxon>Pseudomonadota</taxon>
        <taxon>Alphaproteobacteria</taxon>
        <taxon>Maricaulales</taxon>
        <taxon>Maricaulaceae</taxon>
        <taxon>Maricaulis</taxon>
    </lineage>
</organism>
<dbReference type="AlphaFoldDB" id="A0A9W6IJM9"/>
<evidence type="ECO:0000313" key="3">
    <source>
        <dbReference type="Proteomes" id="UP001143486"/>
    </source>
</evidence>
<evidence type="ECO:0000313" key="2">
    <source>
        <dbReference type="EMBL" id="GLK50514.1"/>
    </source>
</evidence>
<evidence type="ECO:0000256" key="1">
    <source>
        <dbReference type="SAM" id="MobiDB-lite"/>
    </source>
</evidence>
<proteinExistence type="predicted"/>
<dbReference type="RefSeq" id="WP_271184915.1">
    <property type="nucleotide sequence ID" value="NZ_BSFE01000001.1"/>
</dbReference>